<dbReference type="RefSeq" id="WP_305964913.1">
    <property type="nucleotide sequence ID" value="NZ_JAVAMQ010000034.1"/>
</dbReference>
<dbReference type="EMBL" id="JAVAMQ010000034">
    <property type="protein sequence ID" value="MDP5309099.1"/>
    <property type="molecule type" value="Genomic_DNA"/>
</dbReference>
<protein>
    <submittedName>
        <fullName evidence="1">Uncharacterized protein</fullName>
    </submittedName>
</protein>
<reference evidence="1 2" key="1">
    <citation type="submission" date="2023-08" db="EMBL/GenBank/DDBJ databases">
        <authorList>
            <person name="Park J.-S."/>
        </authorList>
    </citation>
    <scope>NUCLEOTIDE SEQUENCE [LARGE SCALE GENOMIC DNA]</scope>
    <source>
        <strain evidence="1 2">2205BS29-5</strain>
    </source>
</reference>
<proteinExistence type="predicted"/>
<evidence type="ECO:0000313" key="2">
    <source>
        <dbReference type="Proteomes" id="UP001224997"/>
    </source>
</evidence>
<comment type="caution">
    <text evidence="1">The sequence shown here is derived from an EMBL/GenBank/DDBJ whole genome shotgun (WGS) entry which is preliminary data.</text>
</comment>
<gene>
    <name evidence="1" type="ORF">Q5Y72_18660</name>
</gene>
<accession>A0ABT9JGZ4</accession>
<keyword evidence="2" id="KW-1185">Reference proteome</keyword>
<dbReference type="Proteomes" id="UP001224997">
    <property type="component" value="Unassembled WGS sequence"/>
</dbReference>
<evidence type="ECO:0000313" key="1">
    <source>
        <dbReference type="EMBL" id="MDP5309099.1"/>
    </source>
</evidence>
<name>A0ABT9JGZ4_9RHOB</name>
<organism evidence="1 2">
    <name type="scientific">Paracoccus spongiarum</name>
    <dbReference type="NCBI Taxonomy" id="3064387"/>
    <lineage>
        <taxon>Bacteria</taxon>
        <taxon>Pseudomonadati</taxon>
        <taxon>Pseudomonadota</taxon>
        <taxon>Alphaproteobacteria</taxon>
        <taxon>Rhodobacterales</taxon>
        <taxon>Paracoccaceae</taxon>
        <taxon>Paracoccus</taxon>
    </lineage>
</organism>
<sequence>MPATIHQSTKFAYAREQYFAVASGHTLLRLTLGASGGQPGGAIKTATASDLGAPPVFRDRGALTNAMRRGVQDLGGKAQDVSIEVDAKGRQFGEIALAGSREQLIEALHLLAEQMEIHLCRPMDGAHDSGYSDLRGLYDDLCHTDGEPVYLSDGVYLGADGRLFE</sequence>